<sequence>METKAVWNIRTLMDVASQAITAHIPSKYRMDVVCLSEVHFPHVDSRVIVKPGFDYGSFPKVYPIKAMDERKLNRKLRKCLAQAEKYDSNLEVSDIPTRHLFVGNSSVLCGVSLENLERIFHEYDSSCICTVFPNQRPYSFVSFDLAESAEFAYKALHGKVSPLLGKNALPFYIAYLKKLVAVTDKNNML</sequence>
<dbReference type="Gene3D" id="3.30.70.330">
    <property type="match status" value="1"/>
</dbReference>
<feature type="domain" description="RRM" evidence="2">
    <location>
        <begin position="98"/>
        <end position="178"/>
    </location>
</feature>
<reference evidence="3 5" key="2">
    <citation type="submission" date="2018-11" db="EMBL/GenBank/DDBJ databases">
        <authorList>
            <consortium name="Pathogen Informatics"/>
        </authorList>
    </citation>
    <scope>NUCLEOTIDE SEQUENCE [LARGE SCALE GENOMIC DNA]</scope>
</reference>
<evidence type="ECO:0000313" key="6">
    <source>
        <dbReference type="WBParaSite" id="DME_0000404201-mRNA-1"/>
    </source>
</evidence>
<organism evidence="4 6">
    <name type="scientific">Dracunculus medinensis</name>
    <name type="common">Guinea worm</name>
    <dbReference type="NCBI Taxonomy" id="318479"/>
    <lineage>
        <taxon>Eukaryota</taxon>
        <taxon>Metazoa</taxon>
        <taxon>Ecdysozoa</taxon>
        <taxon>Nematoda</taxon>
        <taxon>Chromadorea</taxon>
        <taxon>Rhabditida</taxon>
        <taxon>Spirurina</taxon>
        <taxon>Dracunculoidea</taxon>
        <taxon>Dracunculidae</taxon>
        <taxon>Dracunculus</taxon>
    </lineage>
</organism>
<dbReference type="Proteomes" id="UP000274756">
    <property type="component" value="Unassembled WGS sequence"/>
</dbReference>
<accession>A0A0N4UA85</accession>
<dbReference type="Proteomes" id="UP000038040">
    <property type="component" value="Unplaced"/>
</dbReference>
<dbReference type="SUPFAM" id="SSF54928">
    <property type="entry name" value="RNA-binding domain, RBD"/>
    <property type="match status" value="1"/>
</dbReference>
<dbReference type="WBParaSite" id="DME_0000404201-mRNA-1">
    <property type="protein sequence ID" value="DME_0000404201-mRNA-1"/>
    <property type="gene ID" value="DME_0000404201"/>
</dbReference>
<evidence type="ECO:0000313" key="3">
    <source>
        <dbReference type="EMBL" id="VDN50433.1"/>
    </source>
</evidence>
<dbReference type="EMBL" id="UYYG01000003">
    <property type="protein sequence ID" value="VDN50433.1"/>
    <property type="molecule type" value="Genomic_DNA"/>
</dbReference>
<dbReference type="InterPro" id="IPR035979">
    <property type="entry name" value="RBD_domain_sf"/>
</dbReference>
<dbReference type="Pfam" id="PF00076">
    <property type="entry name" value="RRM_1"/>
    <property type="match status" value="1"/>
</dbReference>
<keyword evidence="1" id="KW-0694">RNA-binding</keyword>
<dbReference type="InterPro" id="IPR000504">
    <property type="entry name" value="RRM_dom"/>
</dbReference>
<dbReference type="GO" id="GO:0003723">
    <property type="term" value="F:RNA binding"/>
    <property type="evidence" value="ECO:0007669"/>
    <property type="project" value="UniProtKB-UniRule"/>
</dbReference>
<dbReference type="AlphaFoldDB" id="A0A0N4UA85"/>
<evidence type="ECO:0000259" key="2">
    <source>
        <dbReference type="PROSITE" id="PS50102"/>
    </source>
</evidence>
<name>A0A0N4UA85_DRAME</name>
<dbReference type="InterPro" id="IPR012677">
    <property type="entry name" value="Nucleotide-bd_a/b_plait_sf"/>
</dbReference>
<gene>
    <name evidence="3" type="ORF">DME_LOCUS406</name>
</gene>
<proteinExistence type="predicted"/>
<reference evidence="6" key="1">
    <citation type="submission" date="2017-02" db="UniProtKB">
        <authorList>
            <consortium name="WormBaseParasite"/>
        </authorList>
    </citation>
    <scope>IDENTIFICATION</scope>
</reference>
<dbReference type="STRING" id="318479.A0A0N4UA85"/>
<protein>
    <submittedName>
        <fullName evidence="6">RRM domain-containing protein</fullName>
    </submittedName>
</protein>
<keyword evidence="5" id="KW-1185">Reference proteome</keyword>
<dbReference type="PROSITE" id="PS50102">
    <property type="entry name" value="RRM"/>
    <property type="match status" value="1"/>
</dbReference>
<evidence type="ECO:0000313" key="4">
    <source>
        <dbReference type="Proteomes" id="UP000038040"/>
    </source>
</evidence>
<evidence type="ECO:0000313" key="5">
    <source>
        <dbReference type="Proteomes" id="UP000274756"/>
    </source>
</evidence>
<evidence type="ECO:0000256" key="1">
    <source>
        <dbReference type="PROSITE-ProRule" id="PRU00176"/>
    </source>
</evidence>